<reference evidence="1" key="1">
    <citation type="submission" date="2018-05" db="EMBL/GenBank/DDBJ databases">
        <authorList>
            <person name="Lanie J.A."/>
            <person name="Ng W.-L."/>
            <person name="Kazmierczak K.M."/>
            <person name="Andrzejewski T.M."/>
            <person name="Davidsen T.M."/>
            <person name="Wayne K.J."/>
            <person name="Tettelin H."/>
            <person name="Glass J.I."/>
            <person name="Rusch D."/>
            <person name="Podicherti R."/>
            <person name="Tsui H.-C.T."/>
            <person name="Winkler M.E."/>
        </authorList>
    </citation>
    <scope>NUCLEOTIDE SEQUENCE</scope>
</reference>
<sequence>VPEEPGLGVEMDEDAIETYRVDKADHALPRRMIKVNRPSGLNVYFANTKQKWVFFGNGNMPVDEWGSSTEYLDDDRSKSFEELFARAEVAPVVTRQ</sequence>
<dbReference type="SUPFAM" id="SSF51604">
    <property type="entry name" value="Enolase C-terminal domain-like"/>
    <property type="match status" value="1"/>
</dbReference>
<dbReference type="AlphaFoldDB" id="A0A382WU97"/>
<accession>A0A382WU97</accession>
<name>A0A382WU97_9ZZZZ</name>
<gene>
    <name evidence="1" type="ORF">METZ01_LOCUS415014</name>
</gene>
<evidence type="ECO:0000313" key="1">
    <source>
        <dbReference type="EMBL" id="SVD62160.1"/>
    </source>
</evidence>
<feature type="non-terminal residue" evidence="1">
    <location>
        <position position="1"/>
    </location>
</feature>
<protein>
    <submittedName>
        <fullName evidence="1">Uncharacterized protein</fullName>
    </submittedName>
</protein>
<dbReference type="EMBL" id="UINC01162414">
    <property type="protein sequence ID" value="SVD62160.1"/>
    <property type="molecule type" value="Genomic_DNA"/>
</dbReference>
<proteinExistence type="predicted"/>
<dbReference type="InterPro" id="IPR036849">
    <property type="entry name" value="Enolase-like_C_sf"/>
</dbReference>
<organism evidence="1">
    <name type="scientific">marine metagenome</name>
    <dbReference type="NCBI Taxonomy" id="408172"/>
    <lineage>
        <taxon>unclassified sequences</taxon>
        <taxon>metagenomes</taxon>
        <taxon>ecological metagenomes</taxon>
    </lineage>
</organism>